<evidence type="ECO:0000256" key="1">
    <source>
        <dbReference type="SAM" id="MobiDB-lite"/>
    </source>
</evidence>
<organism evidence="2 3">
    <name type="scientific">Allorhodopirellula solitaria</name>
    <dbReference type="NCBI Taxonomy" id="2527987"/>
    <lineage>
        <taxon>Bacteria</taxon>
        <taxon>Pseudomonadati</taxon>
        <taxon>Planctomycetota</taxon>
        <taxon>Planctomycetia</taxon>
        <taxon>Pirellulales</taxon>
        <taxon>Pirellulaceae</taxon>
        <taxon>Allorhodopirellula</taxon>
    </lineage>
</organism>
<dbReference type="GO" id="GO:0016787">
    <property type="term" value="F:hydrolase activity"/>
    <property type="evidence" value="ECO:0007669"/>
    <property type="project" value="UniProtKB-KW"/>
</dbReference>
<dbReference type="AlphaFoldDB" id="A0A5C5YIW1"/>
<dbReference type="EMBL" id="SJPK01000001">
    <property type="protein sequence ID" value="TWT74800.1"/>
    <property type="molecule type" value="Genomic_DNA"/>
</dbReference>
<proteinExistence type="predicted"/>
<keyword evidence="2" id="KW-0378">Hydrolase</keyword>
<name>A0A5C5YIW1_9BACT</name>
<protein>
    <submittedName>
        <fullName evidence="2">Alpha/beta hydrolase family protein</fullName>
    </submittedName>
</protein>
<dbReference type="PANTHER" id="PTHR12277:SF81">
    <property type="entry name" value="PROTEIN ABHD13"/>
    <property type="match status" value="1"/>
</dbReference>
<gene>
    <name evidence="2" type="ORF">CA85_00850</name>
</gene>
<keyword evidence="3" id="KW-1185">Reference proteome</keyword>
<comment type="caution">
    <text evidence="2">The sequence shown here is derived from an EMBL/GenBank/DDBJ whole genome shotgun (WGS) entry which is preliminary data.</text>
</comment>
<feature type="region of interest" description="Disordered" evidence="1">
    <location>
        <begin position="144"/>
        <end position="173"/>
    </location>
</feature>
<dbReference type="SUPFAM" id="SSF53474">
    <property type="entry name" value="alpha/beta-Hydrolases"/>
    <property type="match status" value="1"/>
</dbReference>
<sequence>MLHRYLITKRRFLSDKLTGDPVLWLKTRRRRVPSSQSTMPILRSLASLRNLFLDRCVLRPTRQAIDPGDLRRCELSLAPSATGPARTIECYVATDLATKMATDPAANELPQESPLQGATTLADWDDAPAPKTLLIKFPGTAGRAERSSPFPLNLVADQDGQTDPSRAESPGNPAGHYEAWTWNPPGYGQSTGRASLVDLVPAAEAFATAVVRSRCGPDTQIWLCGNSLGCLSALSLAARPADWLPPESTADRCVLWLRNPPDLANTILRVADRYASRPWMRRLVAHLPADLSSIDNAAHCHLPAVFLMSEFDELVPPSIQQKIHDAYAGEHSVVTLTDLGHGGLIEEQHYPDIQAALSWLMEAATSH</sequence>
<evidence type="ECO:0000313" key="2">
    <source>
        <dbReference type="EMBL" id="TWT74800.1"/>
    </source>
</evidence>
<dbReference type="Proteomes" id="UP000318053">
    <property type="component" value="Unassembled WGS sequence"/>
</dbReference>
<dbReference type="InterPro" id="IPR029058">
    <property type="entry name" value="AB_hydrolase_fold"/>
</dbReference>
<dbReference type="Gene3D" id="3.40.50.1820">
    <property type="entry name" value="alpha/beta hydrolase"/>
    <property type="match status" value="1"/>
</dbReference>
<dbReference type="PANTHER" id="PTHR12277">
    <property type="entry name" value="ALPHA/BETA HYDROLASE DOMAIN-CONTAINING PROTEIN"/>
    <property type="match status" value="1"/>
</dbReference>
<accession>A0A5C5YIW1</accession>
<reference evidence="2 3" key="1">
    <citation type="submission" date="2019-02" db="EMBL/GenBank/DDBJ databases">
        <title>Deep-cultivation of Planctomycetes and their phenomic and genomic characterization uncovers novel biology.</title>
        <authorList>
            <person name="Wiegand S."/>
            <person name="Jogler M."/>
            <person name="Boedeker C."/>
            <person name="Pinto D."/>
            <person name="Vollmers J."/>
            <person name="Rivas-Marin E."/>
            <person name="Kohn T."/>
            <person name="Peeters S.H."/>
            <person name="Heuer A."/>
            <person name="Rast P."/>
            <person name="Oberbeckmann S."/>
            <person name="Bunk B."/>
            <person name="Jeske O."/>
            <person name="Meyerdierks A."/>
            <person name="Storesund J.E."/>
            <person name="Kallscheuer N."/>
            <person name="Luecker S."/>
            <person name="Lage O.M."/>
            <person name="Pohl T."/>
            <person name="Merkel B.J."/>
            <person name="Hornburger P."/>
            <person name="Mueller R.-W."/>
            <person name="Bruemmer F."/>
            <person name="Labrenz M."/>
            <person name="Spormann A.M."/>
            <person name="Op Den Camp H."/>
            <person name="Overmann J."/>
            <person name="Amann R."/>
            <person name="Jetten M.S.M."/>
            <person name="Mascher T."/>
            <person name="Medema M.H."/>
            <person name="Devos D.P."/>
            <person name="Kaster A.-K."/>
            <person name="Ovreas L."/>
            <person name="Rohde M."/>
            <person name="Galperin M.Y."/>
            <person name="Jogler C."/>
        </authorList>
    </citation>
    <scope>NUCLEOTIDE SEQUENCE [LARGE SCALE GENOMIC DNA]</scope>
    <source>
        <strain evidence="2 3">CA85</strain>
    </source>
</reference>
<evidence type="ECO:0000313" key="3">
    <source>
        <dbReference type="Proteomes" id="UP000318053"/>
    </source>
</evidence>